<accession>A0ABT6TFP9</accession>
<organism evidence="1 2">
    <name type="scientific">Cohnella hashimotonis</name>
    <dbReference type="NCBI Taxonomy" id="2826895"/>
    <lineage>
        <taxon>Bacteria</taxon>
        <taxon>Bacillati</taxon>
        <taxon>Bacillota</taxon>
        <taxon>Bacilli</taxon>
        <taxon>Bacillales</taxon>
        <taxon>Paenibacillaceae</taxon>
        <taxon>Cohnella</taxon>
    </lineage>
</organism>
<reference evidence="1" key="1">
    <citation type="submission" date="2023-04" db="EMBL/GenBank/DDBJ databases">
        <title>Comparative genomic analysis of Cohnella hashimotonis sp. nov., isolated from the International Space Station.</title>
        <authorList>
            <person name="Venkateswaran K."/>
            <person name="Simpson A."/>
        </authorList>
    </citation>
    <scope>NUCLEOTIDE SEQUENCE</scope>
    <source>
        <strain evidence="1">F6_2S_P_1</strain>
    </source>
</reference>
<name>A0ABT6TFP9_9BACL</name>
<proteinExistence type="predicted"/>
<dbReference type="RefSeq" id="WP_282908570.1">
    <property type="nucleotide sequence ID" value="NZ_JAGRPV010000001.1"/>
</dbReference>
<evidence type="ECO:0000313" key="1">
    <source>
        <dbReference type="EMBL" id="MDI4645664.1"/>
    </source>
</evidence>
<dbReference type="EMBL" id="JAGRPV010000001">
    <property type="protein sequence ID" value="MDI4645664.1"/>
    <property type="molecule type" value="Genomic_DNA"/>
</dbReference>
<dbReference type="Proteomes" id="UP001161691">
    <property type="component" value="Unassembled WGS sequence"/>
</dbReference>
<sequence>MSAESTFVSRCSLVVYPVDAWTGRPIAGSDVTVRLEGFPYKPLRMPDGGFAFMDVQASACSLSVSAPLRPTSRRAVDLAALPRQAPVVVVPLLPGSRLPAPPGATGLGLQLVDAGGKPLSDVRIFAWVEEESCSRGRLADDLPAGSDKLRFAAEGGRLLPGDRFILAERGGKATERCRVGPDTGQPGTLSLEAPVARDWRRGALLLPAAEALTDSDGAAALALRGAYPTRFRVLAELALGKKRTRAEWTATGGTVSRQDSIAWPAG</sequence>
<evidence type="ECO:0008006" key="3">
    <source>
        <dbReference type="Google" id="ProtNLM"/>
    </source>
</evidence>
<comment type="caution">
    <text evidence="1">The sequence shown here is derived from an EMBL/GenBank/DDBJ whole genome shotgun (WGS) entry which is preliminary data.</text>
</comment>
<protein>
    <recommendedName>
        <fullName evidence="3">Carboxypeptidase regulatory-like domain-containing protein</fullName>
    </recommendedName>
</protein>
<keyword evidence="2" id="KW-1185">Reference proteome</keyword>
<evidence type="ECO:0000313" key="2">
    <source>
        <dbReference type="Proteomes" id="UP001161691"/>
    </source>
</evidence>
<gene>
    <name evidence="1" type="ORF">KB449_11855</name>
</gene>